<evidence type="ECO:0000313" key="6">
    <source>
        <dbReference type="EMBL" id="KAG6378310.1"/>
    </source>
</evidence>
<accession>A0A8I2YTK6</accession>
<feature type="transmembrane region" description="Helical" evidence="5">
    <location>
        <begin position="60"/>
        <end position="90"/>
    </location>
</feature>
<dbReference type="PANTHER" id="PTHR19317:SF0">
    <property type="entry name" value="PRENYLATED RAB ACCEPTOR PROTEIN 1"/>
    <property type="match status" value="1"/>
</dbReference>
<comment type="similarity">
    <text evidence="5">Belongs to the PRA1 family.</text>
</comment>
<reference evidence="6" key="1">
    <citation type="submission" date="2021-03" db="EMBL/GenBank/DDBJ databases">
        <title>Evolutionary innovations through gain and loss of genes in the ectomycorrhizal Boletales.</title>
        <authorList>
            <person name="Wu G."/>
            <person name="Miyauchi S."/>
            <person name="Morin E."/>
            <person name="Yang Z.-L."/>
            <person name="Xu J."/>
            <person name="Martin F.M."/>
        </authorList>
    </citation>
    <scope>NUCLEOTIDE SEQUENCE</scope>
    <source>
        <strain evidence="6">BR01</strain>
    </source>
</reference>
<evidence type="ECO:0000256" key="5">
    <source>
        <dbReference type="RuleBase" id="RU363107"/>
    </source>
</evidence>
<organism evidence="6 7">
    <name type="scientific">Boletus reticuloceps</name>
    <dbReference type="NCBI Taxonomy" id="495285"/>
    <lineage>
        <taxon>Eukaryota</taxon>
        <taxon>Fungi</taxon>
        <taxon>Dikarya</taxon>
        <taxon>Basidiomycota</taxon>
        <taxon>Agaricomycotina</taxon>
        <taxon>Agaricomycetes</taxon>
        <taxon>Agaricomycetidae</taxon>
        <taxon>Boletales</taxon>
        <taxon>Boletineae</taxon>
        <taxon>Boletaceae</taxon>
        <taxon>Boletoideae</taxon>
        <taxon>Boletus</taxon>
    </lineage>
</organism>
<dbReference type="GO" id="GO:0005794">
    <property type="term" value="C:Golgi apparatus"/>
    <property type="evidence" value="ECO:0007669"/>
    <property type="project" value="TreeGrafter"/>
</dbReference>
<dbReference type="AlphaFoldDB" id="A0A8I2YTK6"/>
<comment type="caution">
    <text evidence="6">The sequence shown here is derived from an EMBL/GenBank/DDBJ whole genome shotgun (WGS) entry which is preliminary data.</text>
</comment>
<evidence type="ECO:0000256" key="3">
    <source>
        <dbReference type="ARBA" id="ARBA00022989"/>
    </source>
</evidence>
<evidence type="ECO:0000256" key="1">
    <source>
        <dbReference type="ARBA" id="ARBA00004141"/>
    </source>
</evidence>
<dbReference type="OrthoDB" id="63113at2759"/>
<dbReference type="Proteomes" id="UP000683000">
    <property type="component" value="Unassembled WGS sequence"/>
</dbReference>
<keyword evidence="2 5" id="KW-0812">Transmembrane</keyword>
<comment type="subcellular location">
    <subcellularLocation>
        <location evidence="1 5">Membrane</location>
        <topology evidence="1 5">Multi-pass membrane protein</topology>
    </subcellularLocation>
</comment>
<keyword evidence="3 5" id="KW-1133">Transmembrane helix</keyword>
<name>A0A8I2YTK6_9AGAM</name>
<protein>
    <recommendedName>
        <fullName evidence="5">PRA1 family protein</fullName>
    </recommendedName>
</protein>
<gene>
    <name evidence="6" type="ORF">JVT61DRAFT_14031</name>
</gene>
<keyword evidence="7" id="KW-1185">Reference proteome</keyword>
<evidence type="ECO:0000313" key="7">
    <source>
        <dbReference type="Proteomes" id="UP000683000"/>
    </source>
</evidence>
<keyword evidence="4 5" id="KW-0472">Membrane</keyword>
<evidence type="ECO:0000256" key="4">
    <source>
        <dbReference type="ARBA" id="ARBA00023136"/>
    </source>
</evidence>
<sequence>MEALMRVTETFKSIRETRLSALRSPTEFFDVHRFSRPADTTQAVSRITYNTRYFSGNYTLIVLLLAVYAVITSPLLLIAVAFLFGGFALVNKFGPTEPFEIGNTVITQKLLYTTLFVIGLPLLWFASPFSTIFWIVGASSCLILAHAALTEPGVESEYATVQDSV</sequence>
<evidence type="ECO:0000256" key="2">
    <source>
        <dbReference type="ARBA" id="ARBA00022692"/>
    </source>
</evidence>
<feature type="transmembrane region" description="Helical" evidence="5">
    <location>
        <begin position="110"/>
        <end position="126"/>
    </location>
</feature>
<dbReference type="Pfam" id="PF03208">
    <property type="entry name" value="PRA1"/>
    <property type="match status" value="1"/>
</dbReference>
<dbReference type="InterPro" id="IPR004895">
    <property type="entry name" value="Prenylated_rab_accept_PRA1"/>
</dbReference>
<dbReference type="GO" id="GO:0016020">
    <property type="term" value="C:membrane"/>
    <property type="evidence" value="ECO:0007669"/>
    <property type="project" value="UniProtKB-SubCell"/>
</dbReference>
<proteinExistence type="inferred from homology"/>
<dbReference type="EMBL" id="JAGFBS010000007">
    <property type="protein sequence ID" value="KAG6378310.1"/>
    <property type="molecule type" value="Genomic_DNA"/>
</dbReference>
<dbReference type="PANTHER" id="PTHR19317">
    <property type="entry name" value="PRENYLATED RAB ACCEPTOR 1-RELATED"/>
    <property type="match status" value="1"/>
</dbReference>